<reference evidence="4 5" key="1">
    <citation type="submission" date="2024-09" db="EMBL/GenBank/DDBJ databases">
        <title>Chromosome-scale assembly of Riccia sorocarpa.</title>
        <authorList>
            <person name="Paukszto L."/>
        </authorList>
    </citation>
    <scope>NUCLEOTIDE SEQUENCE [LARGE SCALE GENOMIC DNA]</scope>
    <source>
        <strain evidence="4">LP-2024</strain>
        <tissue evidence="4">Aerial parts of the thallus</tissue>
    </source>
</reference>
<evidence type="ECO:0000313" key="5">
    <source>
        <dbReference type="Proteomes" id="UP001633002"/>
    </source>
</evidence>
<dbReference type="PANTHER" id="PTHR33492">
    <property type="entry name" value="OSJNBA0043A12.37 PROTEIN-RELATED"/>
    <property type="match status" value="1"/>
</dbReference>
<evidence type="ECO:0000259" key="3">
    <source>
        <dbReference type="PROSITE" id="PS50090"/>
    </source>
</evidence>
<evidence type="ECO:0000256" key="2">
    <source>
        <dbReference type="SAM" id="SignalP"/>
    </source>
</evidence>
<organism evidence="4 5">
    <name type="scientific">Riccia sorocarpa</name>
    <dbReference type="NCBI Taxonomy" id="122646"/>
    <lineage>
        <taxon>Eukaryota</taxon>
        <taxon>Viridiplantae</taxon>
        <taxon>Streptophyta</taxon>
        <taxon>Embryophyta</taxon>
        <taxon>Marchantiophyta</taxon>
        <taxon>Marchantiopsida</taxon>
        <taxon>Marchantiidae</taxon>
        <taxon>Marchantiales</taxon>
        <taxon>Ricciaceae</taxon>
        <taxon>Riccia</taxon>
    </lineage>
</organism>
<dbReference type="Proteomes" id="UP001633002">
    <property type="component" value="Unassembled WGS sequence"/>
</dbReference>
<dbReference type="PANTHER" id="PTHR33492:SF11">
    <property type="entry name" value="OS04G0670900 PROTEIN"/>
    <property type="match status" value="1"/>
</dbReference>
<keyword evidence="2" id="KW-0732">Signal</keyword>
<feature type="region of interest" description="Disordered" evidence="1">
    <location>
        <begin position="200"/>
        <end position="231"/>
    </location>
</feature>
<dbReference type="AlphaFoldDB" id="A0ABD3GGX0"/>
<proteinExistence type="predicted"/>
<sequence length="401" mass="45463">MVEKCQSRVLSNILLFFSVLFGQLTEAVARVPDSDVNESIDGTEESIKILHAIPGSSPVNPPQPKAPQRARDWNLRELKVLIAAKRHEHEQSLLEQGNEQAKLTSRKNKWEKIAQYVVREGVCNPIRDGEACKKKWATVSKDFKRVYDHEKHVSAGQRSYWNMNTSERRKRSRPLNFPEELYREMEEWLPKKMEEWPAKRVEGTSQPPAPQGNAVESSKPSNLEPPKPDTLFRPILPKGVTSIPGPANVFSPLLNAIPPVDRPVVNTPTPDAGLDESISTLPTDSPAKKNVVRDDRLKNKRKRTCNGATRAMSEAVVKLVEVLKDDIIRKNKHDEKRMEWEKQHKTEHLALLRDQMESRAKVEMVQAQSFNILAQALAKLVEKDNNSNNNSVNINPTIPSK</sequence>
<comment type="caution">
    <text evidence="4">The sequence shown here is derived from an EMBL/GenBank/DDBJ whole genome shotgun (WGS) entry which is preliminary data.</text>
</comment>
<accession>A0ABD3GGX0</accession>
<feature type="chain" id="PRO_5044890207" description="Myb-like domain-containing protein" evidence="2">
    <location>
        <begin position="30"/>
        <end position="401"/>
    </location>
</feature>
<feature type="domain" description="Myb-like" evidence="3">
    <location>
        <begin position="65"/>
        <end position="140"/>
    </location>
</feature>
<dbReference type="InterPro" id="IPR001005">
    <property type="entry name" value="SANT/Myb"/>
</dbReference>
<protein>
    <recommendedName>
        <fullName evidence="3">Myb-like domain-containing protein</fullName>
    </recommendedName>
</protein>
<feature type="signal peptide" evidence="2">
    <location>
        <begin position="1"/>
        <end position="29"/>
    </location>
</feature>
<dbReference type="InterPro" id="IPR028002">
    <property type="entry name" value="Myb_DNA-bind_5"/>
</dbReference>
<dbReference type="Pfam" id="PF13873">
    <property type="entry name" value="Myb_DNA-bind_5"/>
    <property type="match status" value="1"/>
</dbReference>
<keyword evidence="5" id="KW-1185">Reference proteome</keyword>
<gene>
    <name evidence="4" type="ORF">R1sor_020773</name>
</gene>
<dbReference type="Gene3D" id="1.10.10.60">
    <property type="entry name" value="Homeodomain-like"/>
    <property type="match status" value="1"/>
</dbReference>
<dbReference type="EMBL" id="JBJQOH010000007">
    <property type="protein sequence ID" value="KAL3677817.1"/>
    <property type="molecule type" value="Genomic_DNA"/>
</dbReference>
<evidence type="ECO:0000256" key="1">
    <source>
        <dbReference type="SAM" id="MobiDB-lite"/>
    </source>
</evidence>
<dbReference type="PROSITE" id="PS50090">
    <property type="entry name" value="MYB_LIKE"/>
    <property type="match status" value="1"/>
</dbReference>
<evidence type="ECO:0000313" key="4">
    <source>
        <dbReference type="EMBL" id="KAL3677817.1"/>
    </source>
</evidence>
<name>A0ABD3GGX0_9MARC</name>